<evidence type="ECO:0000313" key="3">
    <source>
        <dbReference type="Proteomes" id="UP000319908"/>
    </source>
</evidence>
<proteinExistence type="predicted"/>
<name>A0A5C6C0G4_9BACT</name>
<sequence>MTQDWDDTDDWDDDDYDEFIQNEFPETTNSNNHLPAIWKWTAWTLLLMIALFWALSL</sequence>
<organism evidence="2 3">
    <name type="scientific">Allorhodopirellula heiligendammensis</name>
    <dbReference type="NCBI Taxonomy" id="2714739"/>
    <lineage>
        <taxon>Bacteria</taxon>
        <taxon>Pseudomonadati</taxon>
        <taxon>Planctomycetota</taxon>
        <taxon>Planctomycetia</taxon>
        <taxon>Pirellulales</taxon>
        <taxon>Pirellulaceae</taxon>
        <taxon>Allorhodopirellula</taxon>
    </lineage>
</organism>
<protein>
    <submittedName>
        <fullName evidence="2">Uncharacterized protein</fullName>
    </submittedName>
</protein>
<dbReference type="EMBL" id="SJPU01000002">
    <property type="protein sequence ID" value="TWU17006.1"/>
    <property type="molecule type" value="Genomic_DNA"/>
</dbReference>
<feature type="transmembrane region" description="Helical" evidence="1">
    <location>
        <begin position="37"/>
        <end position="55"/>
    </location>
</feature>
<dbReference type="RefSeq" id="WP_302119670.1">
    <property type="nucleotide sequence ID" value="NZ_SJPU01000002.1"/>
</dbReference>
<dbReference type="AlphaFoldDB" id="A0A5C6C0G4"/>
<keyword evidence="1" id="KW-0812">Transmembrane</keyword>
<keyword evidence="1" id="KW-0472">Membrane</keyword>
<evidence type="ECO:0000313" key="2">
    <source>
        <dbReference type="EMBL" id="TWU17006.1"/>
    </source>
</evidence>
<keyword evidence="3" id="KW-1185">Reference proteome</keyword>
<evidence type="ECO:0000256" key="1">
    <source>
        <dbReference type="SAM" id="Phobius"/>
    </source>
</evidence>
<keyword evidence="1" id="KW-1133">Transmembrane helix</keyword>
<comment type="caution">
    <text evidence="2">The sequence shown here is derived from an EMBL/GenBank/DDBJ whole genome shotgun (WGS) entry which is preliminary data.</text>
</comment>
<accession>A0A5C6C0G4</accession>
<dbReference type="Proteomes" id="UP000319908">
    <property type="component" value="Unassembled WGS sequence"/>
</dbReference>
<gene>
    <name evidence="2" type="ORF">Poly21_42150</name>
</gene>
<reference evidence="2 3" key="1">
    <citation type="journal article" date="2020" name="Antonie Van Leeuwenhoek">
        <title>Rhodopirellula heiligendammensis sp. nov., Rhodopirellula pilleata sp. nov., and Rhodopirellula solitaria sp. nov. isolated from natural or artificial marine surfaces in Northern Germany and California, USA, and emended description of the genus Rhodopirellula.</title>
        <authorList>
            <person name="Kallscheuer N."/>
            <person name="Wiegand S."/>
            <person name="Jogler M."/>
            <person name="Boedeker C."/>
            <person name="Peeters S.H."/>
            <person name="Rast P."/>
            <person name="Heuer A."/>
            <person name="Jetten M.S.M."/>
            <person name="Rohde M."/>
            <person name="Jogler C."/>
        </authorList>
    </citation>
    <scope>NUCLEOTIDE SEQUENCE [LARGE SCALE GENOMIC DNA]</scope>
    <source>
        <strain evidence="2 3">Poly21</strain>
    </source>
</reference>